<dbReference type="Proteomes" id="UP000288805">
    <property type="component" value="Unassembled WGS sequence"/>
</dbReference>
<reference evidence="1 2" key="1">
    <citation type="journal article" date="2018" name="PLoS Genet.">
        <title>Population sequencing reveals clonal diversity and ancestral inbreeding in the grapevine cultivar Chardonnay.</title>
        <authorList>
            <person name="Roach M.J."/>
            <person name="Johnson D.L."/>
            <person name="Bohlmann J."/>
            <person name="van Vuuren H.J."/>
            <person name="Jones S.J."/>
            <person name="Pretorius I.S."/>
            <person name="Schmidt S.A."/>
            <person name="Borneman A.R."/>
        </authorList>
    </citation>
    <scope>NUCLEOTIDE SEQUENCE [LARGE SCALE GENOMIC DNA]</scope>
    <source>
        <strain evidence="2">cv. Chardonnay</strain>
        <tissue evidence="1">Leaf</tissue>
    </source>
</reference>
<organism evidence="1 2">
    <name type="scientific">Vitis vinifera</name>
    <name type="common">Grape</name>
    <dbReference type="NCBI Taxonomy" id="29760"/>
    <lineage>
        <taxon>Eukaryota</taxon>
        <taxon>Viridiplantae</taxon>
        <taxon>Streptophyta</taxon>
        <taxon>Embryophyta</taxon>
        <taxon>Tracheophyta</taxon>
        <taxon>Spermatophyta</taxon>
        <taxon>Magnoliopsida</taxon>
        <taxon>eudicotyledons</taxon>
        <taxon>Gunneridae</taxon>
        <taxon>Pentapetalae</taxon>
        <taxon>rosids</taxon>
        <taxon>Vitales</taxon>
        <taxon>Vitaceae</taxon>
        <taxon>Viteae</taxon>
        <taxon>Vitis</taxon>
    </lineage>
</organism>
<accession>A0A438GHN7</accession>
<proteinExistence type="predicted"/>
<evidence type="ECO:0008006" key="3">
    <source>
        <dbReference type="Google" id="ProtNLM"/>
    </source>
</evidence>
<dbReference type="EMBL" id="QGNW01000432">
    <property type="protein sequence ID" value="RVW71692.1"/>
    <property type="molecule type" value="Genomic_DNA"/>
</dbReference>
<name>A0A438GHN7_VITVI</name>
<gene>
    <name evidence="1" type="ORF">CK203_061333</name>
</gene>
<sequence>MRQKLVCRDSKSFEALWMCLGRSLRDIVERSRGLTSWIRLRALVYVVCWKEWRLAIGVHSCSVVDSEEEVLFSVPGGERLSGRLGHVGEKLHSVVLIIERGWGGGKASVVWSEMGSSVHGRWKQKELLEVRAVLLEHVSWGGERGVWKRWEPTLTMLARGQRKRVSYLGGGSTESISQARDCGSVMEFEVEGAGFEVGKPVVLLKAMEVGDPLGHMGMILPLDGFASAECSLCHNSPTKLLWRRPLGKSSPLCSLFSLGKWDFSYFSTLSGLDGAIVTTVRGSDWGCVSEDLGAGEEVIDDLLERAIQESLHRNADGGVRREILTLFERMKERKDQKGKLDGRKRKKLELSRFERELRKLECTVNYIGGGEEKGATFSSLGEDSNAFLNVRGANDNDKRKLKSGEIWTQGMLLECVLLRPMSDHFSILLDGGGLRRGPSPFRFENMWLKVEEGFGSEPGGLWDAKEKTSTLSLEELEARKK</sequence>
<comment type="caution">
    <text evidence="1">The sequence shown here is derived from an EMBL/GenBank/DDBJ whole genome shotgun (WGS) entry which is preliminary data.</text>
</comment>
<evidence type="ECO:0000313" key="1">
    <source>
        <dbReference type="EMBL" id="RVW71692.1"/>
    </source>
</evidence>
<protein>
    <recommendedName>
        <fullName evidence="3">DUF4283 domain-containing protein</fullName>
    </recommendedName>
</protein>
<dbReference type="AlphaFoldDB" id="A0A438GHN7"/>
<evidence type="ECO:0000313" key="2">
    <source>
        <dbReference type="Proteomes" id="UP000288805"/>
    </source>
</evidence>